<dbReference type="Gene3D" id="1.25.40.10">
    <property type="entry name" value="Tetratricopeptide repeat domain"/>
    <property type="match status" value="3"/>
</dbReference>
<accession>A0ABQ1LZT0</accession>
<dbReference type="PANTHER" id="PTHR24421">
    <property type="entry name" value="NITRATE/NITRITE SENSOR PROTEIN NARX-RELATED"/>
    <property type="match status" value="1"/>
</dbReference>
<dbReference type="PROSITE" id="PS50109">
    <property type="entry name" value="HIS_KIN"/>
    <property type="match status" value="1"/>
</dbReference>
<evidence type="ECO:0000256" key="8">
    <source>
        <dbReference type="ARBA" id="ARBA00023136"/>
    </source>
</evidence>
<dbReference type="InterPro" id="IPR005467">
    <property type="entry name" value="His_kinase_dom"/>
</dbReference>
<evidence type="ECO:0000256" key="3">
    <source>
        <dbReference type="ARBA" id="ARBA00022679"/>
    </source>
</evidence>
<keyword evidence="3" id="KW-0808">Transferase</keyword>
<dbReference type="InterPro" id="IPR011990">
    <property type="entry name" value="TPR-like_helical_dom_sf"/>
</dbReference>
<evidence type="ECO:0000256" key="4">
    <source>
        <dbReference type="ARBA" id="ARBA00022692"/>
    </source>
</evidence>
<feature type="domain" description="Histidine kinase" evidence="13">
    <location>
        <begin position="446"/>
        <end position="633"/>
    </location>
</feature>
<dbReference type="Gene3D" id="3.30.565.10">
    <property type="entry name" value="Histidine kinase-like ATPase, C-terminal domain"/>
    <property type="match status" value="1"/>
</dbReference>
<keyword evidence="10" id="KW-0175">Coiled coil</keyword>
<dbReference type="PROSITE" id="PS50005">
    <property type="entry name" value="TPR"/>
    <property type="match status" value="1"/>
</dbReference>
<gene>
    <name evidence="14" type="ORF">GCM10011386_23040</name>
</gene>
<keyword evidence="2" id="KW-1003">Cell membrane</keyword>
<dbReference type="Gene3D" id="1.20.5.1930">
    <property type="match status" value="1"/>
</dbReference>
<sequence length="648" mass="73277">MMLTMRYLLFLCLALFIVDNAKGQPATNDTARVHQLIESAREKQQQGLAEAAERDFRQAGELAEQLNFDRGLQLYAGYYCVFLYQQVRYEEALHMGQLQLEVSERLDDKPRMGYAYNNISLQYQAQGKLRQAAEFLMKALEISSEIESLTPRDRSDRRKYYNNLSSLLLDMDDLEKGKEYALQALEIAEELQDTLAMGRSLVNVLVAEAMADDLNAAELHGLQLLAIGQSLNDIQTELTAYINLSDIYRRQKRYPLALETYQKALGLVQKAPPGNEVYILSGISSVYKDMAAYGQANAYFDRALALAEMELTKPKLIELYLSGAEIKERMRAYQEALLLRKQYEQLNDSLRNQETHNTIQELEVKYQTSEKEKALAERDLKISEQRSELERMNKWIVVAVALLVLLTILLLSGRLINQQKRKTAASEQANRLLEAQLRGEETERARTARELHDGVASILSAAKLRIHARNGEDAAAQALVGELIETAVQEIRNISHNLAPEIVLNEGFAQAVQEFCRRVNHPGLQLECYVVGELPKLDKNTELILYRIIQEAVTNTMKHAEATESIVQLVGEGTRLSITIEDNGKGFDLQQLKHTGIGLHNLSSRMQLLRGSHEIHSAPRKGTSIYIEIDALHTTSQPVGKLETQDFV</sequence>
<evidence type="ECO:0000256" key="1">
    <source>
        <dbReference type="ARBA" id="ARBA00004651"/>
    </source>
</evidence>
<keyword evidence="4 11" id="KW-0812">Transmembrane</keyword>
<keyword evidence="6 11" id="KW-1133">Transmembrane helix</keyword>
<evidence type="ECO:0000256" key="7">
    <source>
        <dbReference type="ARBA" id="ARBA00023012"/>
    </source>
</evidence>
<comment type="subcellular location">
    <subcellularLocation>
        <location evidence="1">Cell membrane</location>
        <topology evidence="1">Multi-pass membrane protein</topology>
    </subcellularLocation>
</comment>
<evidence type="ECO:0000256" key="5">
    <source>
        <dbReference type="ARBA" id="ARBA00022777"/>
    </source>
</evidence>
<evidence type="ECO:0000256" key="9">
    <source>
        <dbReference type="PROSITE-ProRule" id="PRU00339"/>
    </source>
</evidence>
<dbReference type="Pfam" id="PF07730">
    <property type="entry name" value="HisKA_3"/>
    <property type="match status" value="1"/>
</dbReference>
<evidence type="ECO:0000256" key="10">
    <source>
        <dbReference type="SAM" id="Coils"/>
    </source>
</evidence>
<dbReference type="InterPro" id="IPR050482">
    <property type="entry name" value="Sensor_HK_TwoCompSys"/>
</dbReference>
<name>A0ABQ1LZT0_9SPHI</name>
<keyword evidence="15" id="KW-1185">Reference proteome</keyword>
<evidence type="ECO:0000259" key="13">
    <source>
        <dbReference type="PROSITE" id="PS50109"/>
    </source>
</evidence>
<feature type="chain" id="PRO_5045316458" description="Histidine kinase domain-containing protein" evidence="12">
    <location>
        <begin position="24"/>
        <end position="648"/>
    </location>
</feature>
<evidence type="ECO:0000313" key="14">
    <source>
        <dbReference type="EMBL" id="GGC30417.1"/>
    </source>
</evidence>
<comment type="caution">
    <text evidence="14">The sequence shown here is derived from an EMBL/GenBank/DDBJ whole genome shotgun (WGS) entry which is preliminary data.</text>
</comment>
<dbReference type="CDD" id="cd16917">
    <property type="entry name" value="HATPase_UhpB-NarQ-NarX-like"/>
    <property type="match status" value="1"/>
</dbReference>
<evidence type="ECO:0000256" key="2">
    <source>
        <dbReference type="ARBA" id="ARBA00022475"/>
    </source>
</evidence>
<keyword evidence="5" id="KW-0418">Kinase</keyword>
<evidence type="ECO:0000256" key="6">
    <source>
        <dbReference type="ARBA" id="ARBA00022989"/>
    </source>
</evidence>
<evidence type="ECO:0000256" key="12">
    <source>
        <dbReference type="SAM" id="SignalP"/>
    </source>
</evidence>
<evidence type="ECO:0000313" key="15">
    <source>
        <dbReference type="Proteomes" id="UP000597338"/>
    </source>
</evidence>
<keyword evidence="8 11" id="KW-0472">Membrane</keyword>
<keyword evidence="12" id="KW-0732">Signal</keyword>
<feature type="coiled-coil region" evidence="10">
    <location>
        <begin position="333"/>
        <end position="386"/>
    </location>
</feature>
<dbReference type="SMART" id="SM00387">
    <property type="entry name" value="HATPase_c"/>
    <property type="match status" value="1"/>
</dbReference>
<dbReference type="SUPFAM" id="SSF48452">
    <property type="entry name" value="TPR-like"/>
    <property type="match status" value="2"/>
</dbReference>
<feature type="transmembrane region" description="Helical" evidence="11">
    <location>
        <begin position="395"/>
        <end position="416"/>
    </location>
</feature>
<dbReference type="SMART" id="SM00028">
    <property type="entry name" value="TPR"/>
    <property type="match status" value="4"/>
</dbReference>
<feature type="repeat" description="TPR" evidence="9">
    <location>
        <begin position="238"/>
        <end position="271"/>
    </location>
</feature>
<protein>
    <recommendedName>
        <fullName evidence="13">Histidine kinase domain-containing protein</fullName>
    </recommendedName>
</protein>
<dbReference type="InterPro" id="IPR003594">
    <property type="entry name" value="HATPase_dom"/>
</dbReference>
<evidence type="ECO:0000256" key="11">
    <source>
        <dbReference type="SAM" id="Phobius"/>
    </source>
</evidence>
<keyword evidence="7" id="KW-0902">Two-component regulatory system</keyword>
<dbReference type="SUPFAM" id="SSF55874">
    <property type="entry name" value="ATPase domain of HSP90 chaperone/DNA topoisomerase II/histidine kinase"/>
    <property type="match status" value="1"/>
</dbReference>
<dbReference type="Pfam" id="PF13181">
    <property type="entry name" value="TPR_8"/>
    <property type="match status" value="1"/>
</dbReference>
<dbReference type="PANTHER" id="PTHR24421:SF37">
    <property type="entry name" value="SENSOR HISTIDINE KINASE NARS"/>
    <property type="match status" value="1"/>
</dbReference>
<dbReference type="Proteomes" id="UP000597338">
    <property type="component" value="Unassembled WGS sequence"/>
</dbReference>
<keyword evidence="9" id="KW-0802">TPR repeat</keyword>
<organism evidence="14 15">
    <name type="scientific">Parapedobacter defluvii</name>
    <dbReference type="NCBI Taxonomy" id="2045106"/>
    <lineage>
        <taxon>Bacteria</taxon>
        <taxon>Pseudomonadati</taxon>
        <taxon>Bacteroidota</taxon>
        <taxon>Sphingobacteriia</taxon>
        <taxon>Sphingobacteriales</taxon>
        <taxon>Sphingobacteriaceae</taxon>
        <taxon>Parapedobacter</taxon>
    </lineage>
</organism>
<feature type="signal peptide" evidence="12">
    <location>
        <begin position="1"/>
        <end position="23"/>
    </location>
</feature>
<dbReference type="Pfam" id="PF13424">
    <property type="entry name" value="TPR_12"/>
    <property type="match status" value="2"/>
</dbReference>
<proteinExistence type="predicted"/>
<reference evidence="15" key="1">
    <citation type="journal article" date="2019" name="Int. J. Syst. Evol. Microbiol.">
        <title>The Global Catalogue of Microorganisms (GCM) 10K type strain sequencing project: providing services to taxonomists for standard genome sequencing and annotation.</title>
        <authorList>
            <consortium name="The Broad Institute Genomics Platform"/>
            <consortium name="The Broad Institute Genome Sequencing Center for Infectious Disease"/>
            <person name="Wu L."/>
            <person name="Ma J."/>
        </authorList>
    </citation>
    <scope>NUCLEOTIDE SEQUENCE [LARGE SCALE GENOMIC DNA]</scope>
    <source>
        <strain evidence="15">CGMCC 1.15342</strain>
    </source>
</reference>
<dbReference type="InterPro" id="IPR011712">
    <property type="entry name" value="Sig_transdc_His_kin_sub3_dim/P"/>
</dbReference>
<feature type="coiled-coil region" evidence="10">
    <location>
        <begin position="416"/>
        <end position="450"/>
    </location>
</feature>
<dbReference type="InterPro" id="IPR019734">
    <property type="entry name" value="TPR_rpt"/>
</dbReference>
<dbReference type="InterPro" id="IPR036890">
    <property type="entry name" value="HATPase_C_sf"/>
</dbReference>
<dbReference type="EMBL" id="BMIK01000007">
    <property type="protein sequence ID" value="GGC30417.1"/>
    <property type="molecule type" value="Genomic_DNA"/>
</dbReference>
<dbReference type="Pfam" id="PF02518">
    <property type="entry name" value="HATPase_c"/>
    <property type="match status" value="1"/>
</dbReference>